<dbReference type="Proteomes" id="UP000030652">
    <property type="component" value="Unassembled WGS sequence"/>
</dbReference>
<dbReference type="SUPFAM" id="SSF52266">
    <property type="entry name" value="SGNH hydrolase"/>
    <property type="match status" value="1"/>
</dbReference>
<dbReference type="AlphaFoldDB" id="A0A0B0ESP0"/>
<organism evidence="1 2">
    <name type="scientific">Candidatus Scalindua brodae</name>
    <dbReference type="NCBI Taxonomy" id="237368"/>
    <lineage>
        <taxon>Bacteria</taxon>
        <taxon>Pseudomonadati</taxon>
        <taxon>Planctomycetota</taxon>
        <taxon>Candidatus Brocadiia</taxon>
        <taxon>Candidatus Brocadiales</taxon>
        <taxon>Candidatus Scalinduaceae</taxon>
        <taxon>Candidatus Scalindua</taxon>
    </lineage>
</organism>
<proteinExistence type="predicted"/>
<evidence type="ECO:0000313" key="1">
    <source>
        <dbReference type="EMBL" id="KHE94163.1"/>
    </source>
</evidence>
<dbReference type="eggNOG" id="COG2755">
    <property type="taxonomic scope" value="Bacteria"/>
</dbReference>
<comment type="caution">
    <text evidence="1">The sequence shown here is derived from an EMBL/GenBank/DDBJ whole genome shotgun (WGS) entry which is preliminary data.</text>
</comment>
<reference evidence="1 2" key="1">
    <citation type="submission" date="2014-10" db="EMBL/GenBank/DDBJ databases">
        <title>Draft genome of anammox bacterium scalindua brodae, obtained using differential coverage binning of sequence data from two enrichment reactors.</title>
        <authorList>
            <person name="Speth D.R."/>
            <person name="Russ L."/>
            <person name="Kartal B."/>
            <person name="Op den Camp H.J."/>
            <person name="Dutilh B.E."/>
            <person name="Jetten M.S."/>
        </authorList>
    </citation>
    <scope>NUCLEOTIDE SEQUENCE [LARGE SCALE GENOMIC DNA]</scope>
    <source>
        <strain evidence="1">RU1</strain>
    </source>
</reference>
<name>A0A0B0ESP0_9BACT</name>
<protein>
    <recommendedName>
        <fullName evidence="3">AlgX/AlgJ SGNH hydrolase-like domain-containing protein</fullName>
    </recommendedName>
</protein>
<dbReference type="EMBL" id="JRYO01000008">
    <property type="protein sequence ID" value="KHE94163.1"/>
    <property type="molecule type" value="Genomic_DNA"/>
</dbReference>
<evidence type="ECO:0000313" key="2">
    <source>
        <dbReference type="Proteomes" id="UP000030652"/>
    </source>
</evidence>
<sequence length="391" mass="45151">MRLSVLEVAIRIFDPQSDLRRRDLFLRYEPFIGVEGIPNKKGIYATRSFKSTIELNNEGLRDYDHEKLNTQKKFRIIGLGDSFTFGNGVNNDQVFLKVLEKLNSGIETINMSIFGGNPQTSLKIYMSRGLKYEHNIAMLGIFLGSDLATYYPKDSDSPPQWGFDSEDNFVLIGKMLGQEEVEKIRKSSEDNYSPTKNRNLRKRINYWLVRHIQLLTFIGNYRNHFSNVIKGSSLYIKIFKTFGAENKGSYGFPNHCRKKDSTDMDYGWRLLSKSLETMRDYAGETGAELYVVLIPSQLQSSKILYERTLRKHGQDPSEFDLEKPNRKLAQLCESLEIACLDLLPAVKEAVSKGYQLYFIRDGHMNVHGNNFVAKEIYKDLKRRWPGQIESQ</sequence>
<evidence type="ECO:0008006" key="3">
    <source>
        <dbReference type="Google" id="ProtNLM"/>
    </source>
</evidence>
<gene>
    <name evidence="1" type="ORF">SCABRO_00084</name>
</gene>
<accession>A0A0B0ESP0</accession>